<protein>
    <recommendedName>
        <fullName evidence="5">WSC domain-containing protein</fullName>
    </recommendedName>
</protein>
<name>A0A6A5KAV2_9PLEO</name>
<dbReference type="EMBL" id="ML975302">
    <property type="protein sequence ID" value="KAF1834428.1"/>
    <property type="molecule type" value="Genomic_DNA"/>
</dbReference>
<dbReference type="Proteomes" id="UP000800040">
    <property type="component" value="Unassembled WGS sequence"/>
</dbReference>
<sequence length="285" mass="30649">MRLRSLFLLLNGVSVTVSDLTDAAVFIDAPSTVEAGTPFNATINVDWHGLADSSYAHAFRIYLGTSYRDRRFYWYHAECFLNYEQSLCDPTIQISEESINLNGTSITVTVPPTVGPSGEHYALIGRILNTDGSYYGSEWQSDVFDLTGANGTWSEFQRQGTQLWGDDGMACTGFACVKQCADTLGYSTGEVEYTNCANACPDVDIDFESSTRAGQPTAALTEPTPCPGRVVTSTDTDATPTATDFRPPSTRTAAAGVGTGAASHSHEHHRAASILLFLAIAVAAW</sequence>
<keyword evidence="4" id="KW-1185">Reference proteome</keyword>
<evidence type="ECO:0000313" key="3">
    <source>
        <dbReference type="EMBL" id="KAF1834428.1"/>
    </source>
</evidence>
<gene>
    <name evidence="3" type="ORF">BDW02DRAFT_598215</name>
</gene>
<reference evidence="3" key="1">
    <citation type="submission" date="2020-01" db="EMBL/GenBank/DDBJ databases">
        <authorList>
            <consortium name="DOE Joint Genome Institute"/>
            <person name="Haridas S."/>
            <person name="Albert R."/>
            <person name="Binder M."/>
            <person name="Bloem J."/>
            <person name="Labutti K."/>
            <person name="Salamov A."/>
            <person name="Andreopoulos B."/>
            <person name="Baker S.E."/>
            <person name="Barry K."/>
            <person name="Bills G."/>
            <person name="Bluhm B.H."/>
            <person name="Cannon C."/>
            <person name="Castanera R."/>
            <person name="Culley D.E."/>
            <person name="Daum C."/>
            <person name="Ezra D."/>
            <person name="Gonzalez J.B."/>
            <person name="Henrissat B."/>
            <person name="Kuo A."/>
            <person name="Liang C."/>
            <person name="Lipzen A."/>
            <person name="Lutzoni F."/>
            <person name="Magnuson J."/>
            <person name="Mondo S."/>
            <person name="Nolan M."/>
            <person name="Ohm R."/>
            <person name="Pangilinan J."/>
            <person name="Park H.-J."/>
            <person name="Ramirez L."/>
            <person name="Alfaro M."/>
            <person name="Sun H."/>
            <person name="Tritt A."/>
            <person name="Yoshinaga Y."/>
            <person name="Zwiers L.-H."/>
            <person name="Turgeon B.G."/>
            <person name="Goodwin S.B."/>
            <person name="Spatafora J.W."/>
            <person name="Crous P.W."/>
            <person name="Grigoriev I.V."/>
        </authorList>
    </citation>
    <scope>NUCLEOTIDE SEQUENCE</scope>
    <source>
        <strain evidence="3">P77</strain>
    </source>
</reference>
<feature type="signal peptide" evidence="2">
    <location>
        <begin position="1"/>
        <end position="18"/>
    </location>
</feature>
<accession>A0A6A5KAV2</accession>
<feature type="compositionally biased region" description="Low complexity" evidence="1">
    <location>
        <begin position="232"/>
        <end position="263"/>
    </location>
</feature>
<evidence type="ECO:0000256" key="1">
    <source>
        <dbReference type="SAM" id="MobiDB-lite"/>
    </source>
</evidence>
<feature type="region of interest" description="Disordered" evidence="1">
    <location>
        <begin position="212"/>
        <end position="263"/>
    </location>
</feature>
<evidence type="ECO:0000313" key="4">
    <source>
        <dbReference type="Proteomes" id="UP000800040"/>
    </source>
</evidence>
<feature type="chain" id="PRO_5025352666" description="WSC domain-containing protein" evidence="2">
    <location>
        <begin position="19"/>
        <end position="285"/>
    </location>
</feature>
<proteinExistence type="predicted"/>
<dbReference type="OrthoDB" id="5076485at2759"/>
<dbReference type="AlphaFoldDB" id="A0A6A5KAV2"/>
<keyword evidence="2" id="KW-0732">Signal</keyword>
<evidence type="ECO:0008006" key="5">
    <source>
        <dbReference type="Google" id="ProtNLM"/>
    </source>
</evidence>
<evidence type="ECO:0000256" key="2">
    <source>
        <dbReference type="SAM" id="SignalP"/>
    </source>
</evidence>
<organism evidence="3 4">
    <name type="scientific">Decorospora gaudefroyi</name>
    <dbReference type="NCBI Taxonomy" id="184978"/>
    <lineage>
        <taxon>Eukaryota</taxon>
        <taxon>Fungi</taxon>
        <taxon>Dikarya</taxon>
        <taxon>Ascomycota</taxon>
        <taxon>Pezizomycotina</taxon>
        <taxon>Dothideomycetes</taxon>
        <taxon>Pleosporomycetidae</taxon>
        <taxon>Pleosporales</taxon>
        <taxon>Pleosporineae</taxon>
        <taxon>Pleosporaceae</taxon>
        <taxon>Decorospora</taxon>
    </lineage>
</organism>